<feature type="domain" description="ABC transporter" evidence="5">
    <location>
        <begin position="7"/>
        <end position="234"/>
    </location>
</feature>
<dbReference type="InterPro" id="IPR003593">
    <property type="entry name" value="AAA+_ATPase"/>
</dbReference>
<comment type="similarity">
    <text evidence="1">Belongs to the ABC transporter superfamily.</text>
</comment>
<dbReference type="InterPro" id="IPR003439">
    <property type="entry name" value="ABC_transporter-like_ATP-bd"/>
</dbReference>
<keyword evidence="6" id="KW-0378">Hydrolase</keyword>
<evidence type="ECO:0000256" key="3">
    <source>
        <dbReference type="ARBA" id="ARBA00022741"/>
    </source>
</evidence>
<dbReference type="PROSITE" id="PS50893">
    <property type="entry name" value="ABC_TRANSPORTER_2"/>
    <property type="match status" value="1"/>
</dbReference>
<evidence type="ECO:0000259" key="5">
    <source>
        <dbReference type="PROSITE" id="PS50893"/>
    </source>
</evidence>
<evidence type="ECO:0000313" key="7">
    <source>
        <dbReference type="EMBL" id="ODR45194.1"/>
    </source>
</evidence>
<evidence type="ECO:0000313" key="9">
    <source>
        <dbReference type="Proteomes" id="UP000094067"/>
    </source>
</evidence>
<dbReference type="Gene3D" id="3.40.50.300">
    <property type="entry name" value="P-loop containing nucleotide triphosphate hydrolases"/>
    <property type="match status" value="1"/>
</dbReference>
<evidence type="ECO:0000313" key="10">
    <source>
        <dbReference type="Proteomes" id="UP000094271"/>
    </source>
</evidence>
<evidence type="ECO:0000313" key="11">
    <source>
        <dbReference type="Proteomes" id="UP000094869"/>
    </source>
</evidence>
<sequence length="244" mass="26728">MNTQKVIQVNNLTKCFGEKEVLRDCSMTLSRGTIYGLLGMNGAGKTTLFKLLTGLLCPDYGSIEILGSDMLKERDKMLARIGSLIEAPVFYEHLSARKNLELHLSYMDTAGMGAEKALQMVGLTGIGEKAVSAFSLGMRQRLGIARAIVHEPELLVLDEPINGLDPVGIKQMRELFVNLVKEKKTTILFSSHILSETEHIADTVGVLSGGKIVDEADLKELKERKQGSLEDYFFTLMTGGDSAC</sequence>
<name>A0A1E3AAZ8_9FIRM</name>
<dbReference type="EMBL" id="MEHD01000025">
    <property type="protein sequence ID" value="ODR54419.1"/>
    <property type="molecule type" value="Genomic_DNA"/>
</dbReference>
<evidence type="ECO:0000256" key="1">
    <source>
        <dbReference type="ARBA" id="ARBA00005417"/>
    </source>
</evidence>
<proteinExistence type="inferred from homology"/>
<keyword evidence="2" id="KW-0813">Transport</keyword>
<dbReference type="PANTHER" id="PTHR43335">
    <property type="entry name" value="ABC TRANSPORTER, ATP-BINDING PROTEIN"/>
    <property type="match status" value="1"/>
</dbReference>
<protein>
    <submittedName>
        <fullName evidence="6">Sulfate/thiosulfate import ATP-binding protein CysA</fullName>
        <ecNumber evidence="6">3.6.3.25</ecNumber>
    </submittedName>
</protein>
<evidence type="ECO:0000313" key="6">
    <source>
        <dbReference type="EMBL" id="ODM05943.1"/>
    </source>
</evidence>
<dbReference type="SMART" id="SM00382">
    <property type="entry name" value="AAA"/>
    <property type="match status" value="1"/>
</dbReference>
<keyword evidence="4 6" id="KW-0067">ATP-binding</keyword>
<dbReference type="AlphaFoldDB" id="A0A1E3AAZ8"/>
<dbReference type="OrthoDB" id="9809205at2"/>
<dbReference type="Pfam" id="PF00005">
    <property type="entry name" value="ABC_tran"/>
    <property type="match status" value="1"/>
</dbReference>
<dbReference type="GO" id="GO:0005524">
    <property type="term" value="F:ATP binding"/>
    <property type="evidence" value="ECO:0007669"/>
    <property type="project" value="UniProtKB-KW"/>
</dbReference>
<reference evidence="8 11" key="2">
    <citation type="submission" date="2016-08" db="EMBL/GenBank/DDBJ databases">
        <title>Characterization of Isolates of Eisenbergiella tayi Derived from Blood Cultures, Using Whole Genome Sequencing.</title>
        <authorList>
            <person name="Bernier A.-M."/>
            <person name="Burdz T."/>
            <person name="Wiebe D."/>
            <person name="Bernard K."/>
        </authorList>
    </citation>
    <scope>NUCLEOTIDE SEQUENCE [LARGE SCALE GENOMIC DNA]</scope>
    <source>
        <strain evidence="8 11">NML120146</strain>
    </source>
</reference>
<evidence type="ECO:0000256" key="2">
    <source>
        <dbReference type="ARBA" id="ARBA00022448"/>
    </source>
</evidence>
<dbReference type="Proteomes" id="UP000094067">
    <property type="component" value="Unassembled WGS sequence"/>
</dbReference>
<organism evidence="6 9">
    <name type="scientific">Eisenbergiella tayi</name>
    <dbReference type="NCBI Taxonomy" id="1432052"/>
    <lineage>
        <taxon>Bacteria</taxon>
        <taxon>Bacillati</taxon>
        <taxon>Bacillota</taxon>
        <taxon>Clostridia</taxon>
        <taxon>Lachnospirales</taxon>
        <taxon>Lachnospiraceae</taxon>
        <taxon>Eisenbergiella</taxon>
    </lineage>
</organism>
<keyword evidence="11" id="KW-1185">Reference proteome</keyword>
<dbReference type="Proteomes" id="UP000094869">
    <property type="component" value="Unassembled WGS sequence"/>
</dbReference>
<accession>A0A1E3AAZ8</accession>
<reference evidence="7 10" key="3">
    <citation type="submission" date="2016-08" db="EMBL/GenBank/DDBJ databases">
        <authorList>
            <person name="Seilhamer J.J."/>
        </authorList>
    </citation>
    <scope>NUCLEOTIDE SEQUENCE [LARGE SCALE GENOMIC DNA]</scope>
    <source>
        <strain evidence="7 10">NML150140-1</strain>
    </source>
</reference>
<dbReference type="PROSITE" id="PS00211">
    <property type="entry name" value="ABC_TRANSPORTER_1"/>
    <property type="match status" value="1"/>
</dbReference>
<dbReference type="EMBL" id="MCGH01000002">
    <property type="protein sequence ID" value="ODM05943.1"/>
    <property type="molecule type" value="Genomic_DNA"/>
</dbReference>
<dbReference type="GO" id="GO:0016887">
    <property type="term" value="F:ATP hydrolysis activity"/>
    <property type="evidence" value="ECO:0007669"/>
    <property type="project" value="InterPro"/>
</dbReference>
<gene>
    <name evidence="6" type="primary">cysA_1</name>
    <name evidence="7" type="ORF">BEI59_27670</name>
    <name evidence="6" type="ORF">BEI61_01832</name>
    <name evidence="8" type="ORF">BEI63_15715</name>
</gene>
<evidence type="ECO:0000313" key="8">
    <source>
        <dbReference type="EMBL" id="ODR54419.1"/>
    </source>
</evidence>
<dbReference type="EC" id="3.6.3.25" evidence="6"/>
<dbReference type="PATRIC" id="fig|1432052.4.peg.2041"/>
<dbReference type="Proteomes" id="UP000094271">
    <property type="component" value="Unassembled WGS sequence"/>
</dbReference>
<dbReference type="PANTHER" id="PTHR43335:SF8">
    <property type="entry name" value="ABC TRANSPORTER, ATP-BINDING PROTEIN"/>
    <property type="match status" value="1"/>
</dbReference>
<evidence type="ECO:0000256" key="4">
    <source>
        <dbReference type="ARBA" id="ARBA00022840"/>
    </source>
</evidence>
<dbReference type="EMBL" id="MEHA01000028">
    <property type="protein sequence ID" value="ODR45194.1"/>
    <property type="molecule type" value="Genomic_DNA"/>
</dbReference>
<reference evidence="6 9" key="1">
    <citation type="submission" date="2016-07" db="EMBL/GenBank/DDBJ databases">
        <title>Characterization of isolates of Eisenbergiella tayi derived from blood cultures, using whole genome sequencing.</title>
        <authorList>
            <person name="Burdz T."/>
            <person name="Wiebe D."/>
            <person name="Huynh C."/>
            <person name="Bernard K."/>
        </authorList>
    </citation>
    <scope>NUCLEOTIDE SEQUENCE [LARGE SCALE GENOMIC DNA]</scope>
    <source>
        <strain evidence="6 9">NML 110608</strain>
    </source>
</reference>
<dbReference type="SUPFAM" id="SSF52540">
    <property type="entry name" value="P-loop containing nucleoside triphosphate hydrolases"/>
    <property type="match status" value="1"/>
</dbReference>
<keyword evidence="3" id="KW-0547">Nucleotide-binding</keyword>
<dbReference type="InterPro" id="IPR017871">
    <property type="entry name" value="ABC_transporter-like_CS"/>
</dbReference>
<dbReference type="InterPro" id="IPR027417">
    <property type="entry name" value="P-loop_NTPase"/>
</dbReference>
<dbReference type="RefSeq" id="WP_069152054.1">
    <property type="nucleotide sequence ID" value="NZ_DAWDRA010000033.1"/>
</dbReference>
<comment type="caution">
    <text evidence="6">The sequence shown here is derived from an EMBL/GenBank/DDBJ whole genome shotgun (WGS) entry which is preliminary data.</text>
</comment>